<dbReference type="VEuPathDB" id="MicrosporidiaDB:HERIO_1644"/>
<keyword evidence="1" id="KW-0812">Transmembrane</keyword>
<gene>
    <name evidence="2" type="ORF">HERIO_1644</name>
</gene>
<name>A0A1X0Q9I5_9MICR</name>
<comment type="caution">
    <text evidence="2">The sequence shown here is derived from an EMBL/GenBank/DDBJ whole genome shotgun (WGS) entry which is preliminary data.</text>
</comment>
<evidence type="ECO:0000256" key="1">
    <source>
        <dbReference type="SAM" id="Phobius"/>
    </source>
</evidence>
<feature type="transmembrane region" description="Helical" evidence="1">
    <location>
        <begin position="26"/>
        <end position="46"/>
    </location>
</feature>
<dbReference type="AlphaFoldDB" id="A0A1X0Q9I5"/>
<reference evidence="2 3" key="1">
    <citation type="journal article" date="2017" name="Environ. Microbiol.">
        <title>Decay of the glycolytic pathway and adaptation to intranuclear parasitism within Enterocytozoonidae microsporidia.</title>
        <authorList>
            <person name="Wiredu Boakye D."/>
            <person name="Jaroenlak P."/>
            <person name="Prachumwat A."/>
            <person name="Williams T.A."/>
            <person name="Bateman K.S."/>
            <person name="Itsathitphaisarn O."/>
            <person name="Sritunyalucksana K."/>
            <person name="Paszkiewicz K.H."/>
            <person name="Moore K.A."/>
            <person name="Stentiford G.D."/>
            <person name="Williams B.A."/>
        </authorList>
    </citation>
    <scope>NUCLEOTIDE SEQUENCE [LARGE SCALE GENOMIC DNA]</scope>
    <source>
        <strain evidence="2 3">GB1</strain>
    </source>
</reference>
<evidence type="ECO:0000313" key="2">
    <source>
        <dbReference type="EMBL" id="ORD96431.1"/>
    </source>
</evidence>
<sequence length="319" mass="38072">MKKVTINSDLKRNGFKTQRLSDKCKIYSIFAFISTVLISVCIGFLYTKLSEERNNIFHFEKRIKNSTVGIGISKVELVKIIPCKDETNYSDLKVKKEHQLENRINHYLNFDKKKIIELESDELKIQLNNLYKVIFESFKGEKTNVFQQKNIYNALIFYFVDGKLIDEKNNEFNKKEFLLLNHCFNFENLSYFIQRMFLTEIHVNLSSNFFMPPVFFETLEKEFTELKTLFDYILVLNLAKMIPFIHSNHSFRNNEYKYVSDKCNEIFMKILLALDMASKNNNEISTIKDGFKEYIEQFYPDNEFEKRINEFEVDQVDQN</sequence>
<evidence type="ECO:0000313" key="3">
    <source>
        <dbReference type="Proteomes" id="UP000192356"/>
    </source>
</evidence>
<dbReference type="Proteomes" id="UP000192356">
    <property type="component" value="Unassembled WGS sequence"/>
</dbReference>
<protein>
    <submittedName>
        <fullName evidence="2">Uncharacterized protein</fullName>
    </submittedName>
</protein>
<dbReference type="VEuPathDB" id="MicrosporidiaDB:A0H76_475"/>
<dbReference type="EMBL" id="LVKB01000090">
    <property type="protein sequence ID" value="ORD96431.1"/>
    <property type="molecule type" value="Genomic_DNA"/>
</dbReference>
<accession>A0A1X0Q9I5</accession>
<keyword evidence="1" id="KW-0472">Membrane</keyword>
<organism evidence="2 3">
    <name type="scientific">Hepatospora eriocheir</name>
    <dbReference type="NCBI Taxonomy" id="1081669"/>
    <lineage>
        <taxon>Eukaryota</taxon>
        <taxon>Fungi</taxon>
        <taxon>Fungi incertae sedis</taxon>
        <taxon>Microsporidia</taxon>
        <taxon>Hepatosporidae</taxon>
        <taxon>Hepatospora</taxon>
    </lineage>
</organism>
<keyword evidence="1" id="KW-1133">Transmembrane helix</keyword>
<proteinExistence type="predicted"/>
<keyword evidence="3" id="KW-1185">Reference proteome</keyword>